<comment type="caution">
    <text evidence="2">The sequence shown here is derived from an EMBL/GenBank/DDBJ whole genome shotgun (WGS) entry which is preliminary data.</text>
</comment>
<dbReference type="OrthoDB" id="2441534at2759"/>
<feature type="compositionally biased region" description="Low complexity" evidence="1">
    <location>
        <begin position="85"/>
        <end position="95"/>
    </location>
</feature>
<organism evidence="2 3">
    <name type="scientific">Mortierella polycephala</name>
    <dbReference type="NCBI Taxonomy" id="41804"/>
    <lineage>
        <taxon>Eukaryota</taxon>
        <taxon>Fungi</taxon>
        <taxon>Fungi incertae sedis</taxon>
        <taxon>Mucoromycota</taxon>
        <taxon>Mortierellomycotina</taxon>
        <taxon>Mortierellomycetes</taxon>
        <taxon>Mortierellales</taxon>
        <taxon>Mortierellaceae</taxon>
        <taxon>Mortierella</taxon>
    </lineage>
</organism>
<gene>
    <name evidence="2" type="ORF">BG011_004971</name>
</gene>
<name>A0A9P6Q096_9FUNG</name>
<evidence type="ECO:0000313" key="3">
    <source>
        <dbReference type="Proteomes" id="UP000726737"/>
    </source>
</evidence>
<dbReference type="EMBL" id="JAAAJA010000337">
    <property type="protein sequence ID" value="KAG0255673.1"/>
    <property type="molecule type" value="Genomic_DNA"/>
</dbReference>
<feature type="region of interest" description="Disordered" evidence="1">
    <location>
        <begin position="1"/>
        <end position="30"/>
    </location>
</feature>
<feature type="compositionally biased region" description="Basic and acidic residues" evidence="1">
    <location>
        <begin position="222"/>
        <end position="244"/>
    </location>
</feature>
<proteinExistence type="predicted"/>
<sequence>MTTLQSYSQSNLFGSSSSSSHSLSPSSTSTSELLILEDYQTVSALDLFHSPEVDFKNGRRQRAYAASQKNHEQSKRNYFQRKINKAQQQQQGKQKQIAKKSSQEAGLSSSSDSERCKDNIVHATTAALAGTTDRSNKRADRRRRPQDEVLDVQDSNSLETEENEDEGYSSYNSARSCSSDDETEERIRFQRNLNFKTDDDGVMVSKRIGARQWKQTFVQKLNEQDQAREQKRTEKQRERSRPRC</sequence>
<feature type="region of interest" description="Disordered" evidence="1">
    <location>
        <begin position="220"/>
        <end position="244"/>
    </location>
</feature>
<accession>A0A9P6Q096</accession>
<evidence type="ECO:0000313" key="2">
    <source>
        <dbReference type="EMBL" id="KAG0255673.1"/>
    </source>
</evidence>
<dbReference type="AlphaFoldDB" id="A0A9P6Q096"/>
<reference evidence="2" key="1">
    <citation type="journal article" date="2020" name="Fungal Divers.">
        <title>Resolving the Mortierellaceae phylogeny through synthesis of multi-gene phylogenetics and phylogenomics.</title>
        <authorList>
            <person name="Vandepol N."/>
            <person name="Liber J."/>
            <person name="Desiro A."/>
            <person name="Na H."/>
            <person name="Kennedy M."/>
            <person name="Barry K."/>
            <person name="Grigoriev I.V."/>
            <person name="Miller A.N."/>
            <person name="O'Donnell K."/>
            <person name="Stajich J.E."/>
            <person name="Bonito G."/>
        </authorList>
    </citation>
    <scope>NUCLEOTIDE SEQUENCE</scope>
    <source>
        <strain evidence="2">KOD948</strain>
    </source>
</reference>
<dbReference type="Proteomes" id="UP000726737">
    <property type="component" value="Unassembled WGS sequence"/>
</dbReference>
<keyword evidence="3" id="KW-1185">Reference proteome</keyword>
<protein>
    <submittedName>
        <fullName evidence="2">Uncharacterized protein</fullName>
    </submittedName>
</protein>
<feature type="region of interest" description="Disordered" evidence="1">
    <location>
        <begin position="59"/>
        <end position="183"/>
    </location>
</feature>
<evidence type="ECO:0000256" key="1">
    <source>
        <dbReference type="SAM" id="MobiDB-lite"/>
    </source>
</evidence>